<accession>A0A6L2NAF0</accession>
<organism evidence="3">
    <name type="scientific">Tanacetum cinerariifolium</name>
    <name type="common">Dalmatian daisy</name>
    <name type="synonym">Chrysanthemum cinerariifolium</name>
    <dbReference type="NCBI Taxonomy" id="118510"/>
    <lineage>
        <taxon>Eukaryota</taxon>
        <taxon>Viridiplantae</taxon>
        <taxon>Streptophyta</taxon>
        <taxon>Embryophyta</taxon>
        <taxon>Tracheophyta</taxon>
        <taxon>Spermatophyta</taxon>
        <taxon>Magnoliopsida</taxon>
        <taxon>eudicotyledons</taxon>
        <taxon>Gunneridae</taxon>
        <taxon>Pentapetalae</taxon>
        <taxon>asterids</taxon>
        <taxon>campanulids</taxon>
        <taxon>Asterales</taxon>
        <taxon>Asteraceae</taxon>
        <taxon>Asteroideae</taxon>
        <taxon>Anthemideae</taxon>
        <taxon>Anthemidinae</taxon>
        <taxon>Tanacetum</taxon>
    </lineage>
</organism>
<feature type="domain" description="Homologous recombination OB-fold protein OB-fold" evidence="2">
    <location>
        <begin position="137"/>
        <end position="221"/>
    </location>
</feature>
<dbReference type="PANTHER" id="PTHR14523:SF1">
    <property type="entry name" value="HOMOLOGOUS RECOMBINATION OB-FOLD PROTEIN"/>
    <property type="match status" value="1"/>
</dbReference>
<evidence type="ECO:0000256" key="1">
    <source>
        <dbReference type="SAM" id="MobiDB-lite"/>
    </source>
</evidence>
<name>A0A6L2NAF0_TANCI</name>
<evidence type="ECO:0000313" key="3">
    <source>
        <dbReference type="EMBL" id="GEU82102.1"/>
    </source>
</evidence>
<reference evidence="3" key="1">
    <citation type="journal article" date="2019" name="Sci. Rep.">
        <title>Draft genome of Tanacetum cinerariifolium, the natural source of mosquito coil.</title>
        <authorList>
            <person name="Yamashiro T."/>
            <person name="Shiraishi A."/>
            <person name="Satake H."/>
            <person name="Nakayama K."/>
        </authorList>
    </citation>
    <scope>NUCLEOTIDE SEQUENCE</scope>
</reference>
<evidence type="ECO:0000259" key="2">
    <source>
        <dbReference type="Pfam" id="PF15072"/>
    </source>
</evidence>
<dbReference type="InterPro" id="IPR058570">
    <property type="entry name" value="HROB_OB"/>
</dbReference>
<dbReference type="Pfam" id="PF15072">
    <property type="entry name" value="HROB"/>
    <property type="match status" value="1"/>
</dbReference>
<feature type="region of interest" description="Disordered" evidence="1">
    <location>
        <begin position="288"/>
        <end position="315"/>
    </location>
</feature>
<dbReference type="GO" id="GO:0000725">
    <property type="term" value="P:recombinational repair"/>
    <property type="evidence" value="ECO:0007669"/>
    <property type="project" value="InterPro"/>
</dbReference>
<dbReference type="PANTHER" id="PTHR14523">
    <property type="entry name" value="UNCHARACTERIZED PROTEIN C17ORF53 HOMOLOG"/>
    <property type="match status" value="1"/>
</dbReference>
<feature type="compositionally biased region" description="Polar residues" evidence="1">
    <location>
        <begin position="288"/>
        <end position="299"/>
    </location>
</feature>
<dbReference type="AlphaFoldDB" id="A0A6L2NAF0"/>
<gene>
    <name evidence="3" type="ORF">Tci_054080</name>
</gene>
<proteinExistence type="predicted"/>
<comment type="caution">
    <text evidence="3">The sequence shown here is derived from an EMBL/GenBank/DDBJ whole genome shotgun (WGS) entry which is preliminary data.</text>
</comment>
<sequence>MANEPNEVGDAINIQDDQWELSFDIDDFDLRLTHVLCPSNSTRVETSPATQKPVRIIPGPAGIVQEAKLYKQMDILLGWDKVVMSTQEYMKKVVEDVSEDEDFKSGSWVSVSDYVNANGGIVSGCLGDINNFLNKLKLDQVVVIVKSCSSNVIGYLTMTMKDLSGTIPGTIHHKVIDEGGYGNDITIGAALILGNVLVFSPKSSMHYLNIKMRNVVKVFRKDTVTGSGSVPKHSARALSFQFHKNVPAINWRNPSTTKAISQIGNNNRKRRRMVSVKKRKPLFNLSNLISKHPTNNNHVRATPPTPSPDDWVRDGNRVASSRRLTMLKTRSKTKAAAIPVYHASIDKTKNDSNKANNNMEDVHIPMYGFKLHGNKKQVVLSPSPPMKNVDNMDLLFSEKSKDNEKAIVVSSSLFELTEKYNENKFATPLNRIEVEGAEKESQSKSLTDTLPNTKSLILQSWIIEWAMPK</sequence>
<protein>
    <recommendedName>
        <fullName evidence="2">Homologous recombination OB-fold protein OB-fold domain-containing protein</fullName>
    </recommendedName>
</protein>
<dbReference type="EMBL" id="BKCJ010008416">
    <property type="protein sequence ID" value="GEU82102.1"/>
    <property type="molecule type" value="Genomic_DNA"/>
</dbReference>
<dbReference type="InterPro" id="IPR028045">
    <property type="entry name" value="HROB"/>
</dbReference>